<keyword evidence="5" id="KW-1185">Reference proteome</keyword>
<reference evidence="4 5" key="1">
    <citation type="submission" date="2018-03" db="EMBL/GenBank/DDBJ databases">
        <title>Genomic Encyclopedia of Archaeal and Bacterial Type Strains, Phase II (KMG-II): from individual species to whole genera.</title>
        <authorList>
            <person name="Goeker M."/>
        </authorList>
    </citation>
    <scope>NUCLEOTIDE SEQUENCE [LARGE SCALE GENOMIC DNA]</scope>
    <source>
        <strain evidence="4 5">DSM 45601</strain>
    </source>
</reference>
<dbReference type="OrthoDB" id="3240216at2"/>
<feature type="compositionally biased region" description="Polar residues" evidence="1">
    <location>
        <begin position="44"/>
        <end position="61"/>
    </location>
</feature>
<evidence type="ECO:0000313" key="4">
    <source>
        <dbReference type="EMBL" id="PRX99582.1"/>
    </source>
</evidence>
<keyword evidence="2 4" id="KW-0812">Transmembrane</keyword>
<feature type="region of interest" description="Disordered" evidence="1">
    <location>
        <begin position="1"/>
        <end position="101"/>
    </location>
</feature>
<keyword evidence="2" id="KW-0472">Membrane</keyword>
<dbReference type="RefSeq" id="WP_106244260.1">
    <property type="nucleotide sequence ID" value="NZ_PVZC01000003.1"/>
</dbReference>
<evidence type="ECO:0000313" key="5">
    <source>
        <dbReference type="Proteomes" id="UP000237846"/>
    </source>
</evidence>
<comment type="caution">
    <text evidence="4">The sequence shown here is derived from an EMBL/GenBank/DDBJ whole genome shotgun (WGS) entry which is preliminary data.</text>
</comment>
<protein>
    <submittedName>
        <fullName evidence="4">Transmembrane protein DUF3566</fullName>
    </submittedName>
</protein>
<dbReference type="EMBL" id="PVZC01000003">
    <property type="protein sequence ID" value="PRX99582.1"/>
    <property type="molecule type" value="Genomic_DNA"/>
</dbReference>
<organism evidence="4 5">
    <name type="scientific">Allonocardiopsis opalescens</name>
    <dbReference type="NCBI Taxonomy" id="1144618"/>
    <lineage>
        <taxon>Bacteria</taxon>
        <taxon>Bacillati</taxon>
        <taxon>Actinomycetota</taxon>
        <taxon>Actinomycetes</taxon>
        <taxon>Streptosporangiales</taxon>
        <taxon>Allonocardiopsis</taxon>
    </lineage>
</organism>
<feature type="transmembrane region" description="Helical" evidence="2">
    <location>
        <begin position="180"/>
        <end position="206"/>
    </location>
</feature>
<proteinExistence type="predicted"/>
<gene>
    <name evidence="4" type="ORF">CLV72_103183</name>
</gene>
<sequence length="224" mass="22828">MSDQPYRPNSGPQSSPQGPNSAMSRPGQPGSGVKTGTPPPAAQPNGTRPTPSGGTAASNGAQVRPGFSAPSGPRPAAKPTQPAQPVQSGGGTVPAARPPAKGVRKAHLTLSRVEPWSVMKFSFVISLVCFIILFVAVVVIYLILSGLGVFDALIDTLTQLGNEDGGTDFDPSSWFSPGTILGYSGLIGALNVILITALCTVGAMLYNIAADLVGGVDMTLSETD</sequence>
<accession>A0A2T0Q6Z3</accession>
<dbReference type="AlphaFoldDB" id="A0A2T0Q6Z3"/>
<name>A0A2T0Q6Z3_9ACTN</name>
<keyword evidence="2" id="KW-1133">Transmembrane helix</keyword>
<feature type="compositionally biased region" description="Low complexity" evidence="1">
    <location>
        <begin position="8"/>
        <end position="21"/>
    </location>
</feature>
<dbReference type="Proteomes" id="UP000237846">
    <property type="component" value="Unassembled WGS sequence"/>
</dbReference>
<feature type="transmembrane region" description="Helical" evidence="2">
    <location>
        <begin position="121"/>
        <end position="144"/>
    </location>
</feature>
<evidence type="ECO:0000256" key="2">
    <source>
        <dbReference type="SAM" id="Phobius"/>
    </source>
</evidence>
<dbReference type="InterPro" id="IPR021949">
    <property type="entry name" value="DUF3566_TM"/>
</dbReference>
<evidence type="ECO:0000259" key="3">
    <source>
        <dbReference type="Pfam" id="PF12089"/>
    </source>
</evidence>
<evidence type="ECO:0000256" key="1">
    <source>
        <dbReference type="SAM" id="MobiDB-lite"/>
    </source>
</evidence>
<feature type="domain" description="DUF3566" evidence="3">
    <location>
        <begin position="104"/>
        <end position="222"/>
    </location>
</feature>
<dbReference type="Pfam" id="PF12089">
    <property type="entry name" value="DUF3566"/>
    <property type="match status" value="1"/>
</dbReference>